<evidence type="ECO:0000313" key="2">
    <source>
        <dbReference type="EMBL" id="CAD8299369.1"/>
    </source>
</evidence>
<sequence length="247" mass="27971">MSVPTHDEDGVPIKYLVLCSAPSPNRAFAPQVQKEIMGVIEMLEKKQKFQKAANLLYACVLADSNNEQLRARWGDLIAKVNTQNIEIHQVKDAKAAEQDRALESKINKQSAAALSQTKRWQQLRDQGGLPPDDPNWHIGRLRPWMVPQAMERGMAHKSAAQNATDPFQKLYAYEEASKMFTRVLEVKQLPEARAAFNECCAAMNVEYQRMKQVKRQTKALNPDAPMTKIGDFNTKRTPWVQGVLRNA</sequence>
<dbReference type="AlphaFoldDB" id="A0A7R9Z265"/>
<proteinExistence type="predicted"/>
<evidence type="ECO:0000256" key="1">
    <source>
        <dbReference type="SAM" id="MobiDB-lite"/>
    </source>
</evidence>
<name>A0A7R9Z265_9CHLO</name>
<protein>
    <submittedName>
        <fullName evidence="2">Uncharacterized protein</fullName>
    </submittedName>
</protein>
<feature type="region of interest" description="Disordered" evidence="1">
    <location>
        <begin position="117"/>
        <end position="136"/>
    </location>
</feature>
<reference evidence="2" key="1">
    <citation type="submission" date="2021-01" db="EMBL/GenBank/DDBJ databases">
        <authorList>
            <person name="Corre E."/>
            <person name="Pelletier E."/>
            <person name="Niang G."/>
            <person name="Scheremetjew M."/>
            <person name="Finn R."/>
            <person name="Kale V."/>
            <person name="Holt S."/>
            <person name="Cochrane G."/>
            <person name="Meng A."/>
            <person name="Brown T."/>
            <person name="Cohen L."/>
        </authorList>
    </citation>
    <scope>NUCLEOTIDE SEQUENCE</scope>
    <source>
        <strain evidence="2">CCMP219</strain>
    </source>
</reference>
<organism evidence="2">
    <name type="scientific">Chlamydomonas euryale</name>
    <dbReference type="NCBI Taxonomy" id="1486919"/>
    <lineage>
        <taxon>Eukaryota</taxon>
        <taxon>Viridiplantae</taxon>
        <taxon>Chlorophyta</taxon>
        <taxon>core chlorophytes</taxon>
        <taxon>Chlorophyceae</taxon>
        <taxon>CS clade</taxon>
        <taxon>Chlamydomonadales</taxon>
        <taxon>Chlamydomonadaceae</taxon>
        <taxon>Chlamydomonas</taxon>
    </lineage>
</organism>
<accession>A0A7R9Z265</accession>
<dbReference type="EMBL" id="HBEC01032421">
    <property type="protein sequence ID" value="CAD8299369.1"/>
    <property type="molecule type" value="Transcribed_RNA"/>
</dbReference>
<gene>
    <name evidence="2" type="ORF">CEUR00632_LOCUS15015</name>
</gene>